<dbReference type="AlphaFoldDB" id="A0A8J2YPI9"/>
<gene>
    <name evidence="1" type="ORF">GCM10011391_39390</name>
</gene>
<sequence>MQSLSDEVLIESYYKAIQMNLDTDFISLLKSEIDRRRLKDQIKSRMDYI</sequence>
<evidence type="ECO:0000313" key="2">
    <source>
        <dbReference type="Proteomes" id="UP000628775"/>
    </source>
</evidence>
<protein>
    <recommendedName>
        <fullName evidence="3">Sporulation histidine kinase inhibitor Sda</fullName>
    </recommendedName>
</protein>
<dbReference type="InterPro" id="IPR015064">
    <property type="entry name" value="Sda"/>
</dbReference>
<evidence type="ECO:0008006" key="3">
    <source>
        <dbReference type="Google" id="ProtNLM"/>
    </source>
</evidence>
<dbReference type="InterPro" id="IPR036916">
    <property type="entry name" value="Sda_sf"/>
</dbReference>
<reference evidence="1" key="1">
    <citation type="journal article" date="2014" name="Int. J. Syst. Evol. Microbiol.">
        <title>Complete genome sequence of Corynebacterium casei LMG S-19264T (=DSM 44701T), isolated from a smear-ripened cheese.</title>
        <authorList>
            <consortium name="US DOE Joint Genome Institute (JGI-PGF)"/>
            <person name="Walter F."/>
            <person name="Albersmeier A."/>
            <person name="Kalinowski J."/>
            <person name="Ruckert C."/>
        </authorList>
    </citation>
    <scope>NUCLEOTIDE SEQUENCE</scope>
    <source>
        <strain evidence="1">CGMCC 1.15371</strain>
    </source>
</reference>
<dbReference type="Proteomes" id="UP000628775">
    <property type="component" value="Unassembled WGS sequence"/>
</dbReference>
<name>A0A8J2YPI9_9BACL</name>
<dbReference type="RefSeq" id="WP_188698966.1">
    <property type="nucleotide sequence ID" value="NZ_BMIR01000036.1"/>
</dbReference>
<comment type="caution">
    <text evidence="1">The sequence shown here is derived from an EMBL/GenBank/DDBJ whole genome shotgun (WGS) entry which is preliminary data.</text>
</comment>
<dbReference type="Pfam" id="PF08970">
    <property type="entry name" value="Sda"/>
    <property type="match status" value="1"/>
</dbReference>
<keyword evidence="2" id="KW-1185">Reference proteome</keyword>
<reference evidence="1" key="2">
    <citation type="submission" date="2020-09" db="EMBL/GenBank/DDBJ databases">
        <authorList>
            <person name="Sun Q."/>
            <person name="Zhou Y."/>
        </authorList>
    </citation>
    <scope>NUCLEOTIDE SEQUENCE</scope>
    <source>
        <strain evidence="1">CGMCC 1.15371</strain>
    </source>
</reference>
<organism evidence="1 2">
    <name type="scientific">Pullulanibacillus camelliae</name>
    <dbReference type="NCBI Taxonomy" id="1707096"/>
    <lineage>
        <taxon>Bacteria</taxon>
        <taxon>Bacillati</taxon>
        <taxon>Bacillota</taxon>
        <taxon>Bacilli</taxon>
        <taxon>Bacillales</taxon>
        <taxon>Sporolactobacillaceae</taxon>
        <taxon>Pullulanibacillus</taxon>
    </lineage>
</organism>
<dbReference type="EMBL" id="BMIR01000036">
    <property type="protein sequence ID" value="GGE56601.1"/>
    <property type="molecule type" value="Genomic_DNA"/>
</dbReference>
<proteinExistence type="predicted"/>
<dbReference type="Gene3D" id="1.10.287.1100">
    <property type="entry name" value="Sporulation inhibitor A"/>
    <property type="match status" value="1"/>
</dbReference>
<accession>A0A8J2YPI9</accession>
<dbReference type="SUPFAM" id="SSF100985">
    <property type="entry name" value="Sporulation inhibitor Sda"/>
    <property type="match status" value="1"/>
</dbReference>
<evidence type="ECO:0000313" key="1">
    <source>
        <dbReference type="EMBL" id="GGE56601.1"/>
    </source>
</evidence>